<evidence type="ECO:0000313" key="7">
    <source>
        <dbReference type="EMBL" id="RMI34829.1"/>
    </source>
</evidence>
<dbReference type="InterPro" id="IPR011990">
    <property type="entry name" value="TPR-like_helical_dom_sf"/>
</dbReference>
<keyword evidence="2" id="KW-0805">Transcription regulation</keyword>
<reference evidence="7 8" key="1">
    <citation type="submission" date="2018-10" db="EMBL/GenBank/DDBJ databases">
        <title>Isolation from cow dung.</title>
        <authorList>
            <person name="Ling L."/>
        </authorList>
    </citation>
    <scope>NUCLEOTIDE SEQUENCE [LARGE SCALE GENOMIC DNA]</scope>
    <source>
        <strain evidence="7 8">NEAU-LL90</strain>
    </source>
</reference>
<dbReference type="Proteomes" id="UP000279275">
    <property type="component" value="Unassembled WGS sequence"/>
</dbReference>
<dbReference type="Pfam" id="PF00486">
    <property type="entry name" value="Trans_reg_C"/>
    <property type="match status" value="1"/>
</dbReference>
<dbReference type="Gene3D" id="3.40.50.300">
    <property type="entry name" value="P-loop containing nucleotide triphosphate hydrolases"/>
    <property type="match status" value="1"/>
</dbReference>
<keyword evidence="4" id="KW-0804">Transcription</keyword>
<dbReference type="SUPFAM" id="SSF46894">
    <property type="entry name" value="C-terminal effector domain of the bipartite response regulators"/>
    <property type="match status" value="1"/>
</dbReference>
<dbReference type="InterPro" id="IPR001867">
    <property type="entry name" value="OmpR/PhoB-type_DNA-bd"/>
</dbReference>
<feature type="domain" description="OmpR/PhoB-type" evidence="6">
    <location>
        <begin position="1"/>
        <end position="96"/>
    </location>
</feature>
<dbReference type="CDD" id="cd15831">
    <property type="entry name" value="BTAD"/>
    <property type="match status" value="1"/>
</dbReference>
<evidence type="ECO:0000256" key="1">
    <source>
        <dbReference type="ARBA" id="ARBA00005820"/>
    </source>
</evidence>
<protein>
    <submittedName>
        <fullName evidence="7">Transcriptional regulator</fullName>
    </submittedName>
</protein>
<organism evidence="7 8">
    <name type="scientific">Nocardia stercoris</name>
    <dbReference type="NCBI Taxonomy" id="2483361"/>
    <lineage>
        <taxon>Bacteria</taxon>
        <taxon>Bacillati</taxon>
        <taxon>Actinomycetota</taxon>
        <taxon>Actinomycetes</taxon>
        <taxon>Mycobacteriales</taxon>
        <taxon>Nocardiaceae</taxon>
        <taxon>Nocardia</taxon>
    </lineage>
</organism>
<comment type="similarity">
    <text evidence="1">Belongs to the AfsR/DnrI/RedD regulatory family.</text>
</comment>
<dbReference type="PROSITE" id="PS51755">
    <property type="entry name" value="OMPR_PHOB"/>
    <property type="match status" value="1"/>
</dbReference>
<dbReference type="SMART" id="SM01043">
    <property type="entry name" value="BTAD"/>
    <property type="match status" value="1"/>
</dbReference>
<evidence type="ECO:0000256" key="5">
    <source>
        <dbReference type="PROSITE-ProRule" id="PRU01091"/>
    </source>
</evidence>
<dbReference type="InterPro" id="IPR027417">
    <property type="entry name" value="P-loop_NTPase"/>
</dbReference>
<keyword evidence="8" id="KW-1185">Reference proteome</keyword>
<dbReference type="Pfam" id="PF13191">
    <property type="entry name" value="AAA_16"/>
    <property type="match status" value="1"/>
</dbReference>
<dbReference type="GO" id="GO:0000160">
    <property type="term" value="P:phosphorelay signal transduction system"/>
    <property type="evidence" value="ECO:0007669"/>
    <property type="project" value="InterPro"/>
</dbReference>
<dbReference type="InterPro" id="IPR016032">
    <property type="entry name" value="Sig_transdc_resp-reg_C-effctor"/>
</dbReference>
<dbReference type="SUPFAM" id="SSF52540">
    <property type="entry name" value="P-loop containing nucleoside triphosphate hydrolases"/>
    <property type="match status" value="1"/>
</dbReference>
<dbReference type="InterPro" id="IPR036388">
    <property type="entry name" value="WH-like_DNA-bd_sf"/>
</dbReference>
<evidence type="ECO:0000256" key="3">
    <source>
        <dbReference type="ARBA" id="ARBA00023125"/>
    </source>
</evidence>
<dbReference type="Gene3D" id="1.25.40.10">
    <property type="entry name" value="Tetratricopeptide repeat domain"/>
    <property type="match status" value="1"/>
</dbReference>
<dbReference type="Pfam" id="PF03704">
    <property type="entry name" value="BTAD"/>
    <property type="match status" value="1"/>
</dbReference>
<sequence>MVEYYLFGGVEARVDGAPAALGGPKQRCALAVLLAGHGTVVSADRLIDAIWPADPPAKALVSVRSYVANLRRCLADASPAAAVRLTSRSPGYRLELLDGDRVDLLRFEELVKNGRAALAGDDAYAAFDLLTDALALWRGTPFGAFADREFARNDVLRCESLLHEATVARFDAGLRRGDSTALIPEIEVALGGQPLQERLWGQLMLALYRAGRTGDALRAYERAAAALDREIGARPGADLQGLHLQILEHDAELGTPVPARLPATGSAAVPPTVIGRAAELDTAAAMVARARAGAGSLLVITGDSGIGKTSLTAVVADRAEPAGLTVAWATHSSGIRVPRLWTWIQILRRLGRELGAPGRERVRRAAPGVVEALVPEWHTADAVGANVVAASGFQLVQGVVDAVVELAAVRPLLLVLDDLHLADTMSAQVLGLLSGALPLLPVQVVANWTLFGADRPVNRQEFDRLVRSGGTTTIRLRGIDAGAVARLAADLSGAAVNPAIVDYLWAHAGGNPFFVRELVRAFDVDGRLQGTDVPGLDAVPDAIAGVVGSRLEALDGPSRRTLAAAAVLGPEFEVPELASILGEPSTIARERLRPAYETGLLDRHPGRPGSYRFSHGLVRDAVLAQISGTDRTTIHAAVAAAAADTLDTAPYEDTIAAAGHAWNAGTELDPAVALRIHEAVIARALTRSAYADVVVLVEHAVQICRRLPAEPELLEREATLWLHLAGSRGILHGQVSAAAAAAVDRAFELGGQAKGREFYGAMAMQAMMLCGRGRLDEAELICAGLADRYAACGDPDVGVAGHFVQIMIHALRGRSEAMFDVARAMLATFPAPETVADPMHFFHPRVYCWMGLMAALRGDRVAAQENLRIAMELAHSRGDVFNLLAARLSMVEADAVLGICAGTGPAADSVAAALAAAGAQQWAACAEVVAVWAHTLCGAGVDPAAAYAAYEAITEDGSTVMTAFFLALLADIEAYHGRPEQAHELLSRARVLADLTGEHAWDDLLAERAARLPQPHGAPVRTPVPDGS</sequence>
<gene>
    <name evidence="7" type="ORF">EBN03_00100</name>
</gene>
<dbReference type="GO" id="GO:0003677">
    <property type="term" value="F:DNA binding"/>
    <property type="evidence" value="ECO:0007669"/>
    <property type="project" value="UniProtKB-UniRule"/>
</dbReference>
<evidence type="ECO:0000259" key="6">
    <source>
        <dbReference type="PROSITE" id="PS51755"/>
    </source>
</evidence>
<comment type="caution">
    <text evidence="7">The sequence shown here is derived from an EMBL/GenBank/DDBJ whole genome shotgun (WGS) entry which is preliminary data.</text>
</comment>
<dbReference type="InterPro" id="IPR051677">
    <property type="entry name" value="AfsR-DnrI-RedD_regulator"/>
</dbReference>
<dbReference type="InterPro" id="IPR005158">
    <property type="entry name" value="BTAD"/>
</dbReference>
<dbReference type="InterPro" id="IPR041664">
    <property type="entry name" value="AAA_16"/>
</dbReference>
<dbReference type="GO" id="GO:0006355">
    <property type="term" value="P:regulation of DNA-templated transcription"/>
    <property type="evidence" value="ECO:0007669"/>
    <property type="project" value="InterPro"/>
</dbReference>
<evidence type="ECO:0000313" key="8">
    <source>
        <dbReference type="Proteomes" id="UP000279275"/>
    </source>
</evidence>
<dbReference type="OrthoDB" id="134712at2"/>
<dbReference type="SUPFAM" id="SSF48452">
    <property type="entry name" value="TPR-like"/>
    <property type="match status" value="1"/>
</dbReference>
<dbReference type="Gene3D" id="1.10.10.10">
    <property type="entry name" value="Winged helix-like DNA-binding domain superfamily/Winged helix DNA-binding domain"/>
    <property type="match status" value="1"/>
</dbReference>
<dbReference type="EMBL" id="RFFH01000001">
    <property type="protein sequence ID" value="RMI34829.1"/>
    <property type="molecule type" value="Genomic_DNA"/>
</dbReference>
<evidence type="ECO:0000256" key="2">
    <source>
        <dbReference type="ARBA" id="ARBA00023015"/>
    </source>
</evidence>
<accession>A0A3M2LB93</accession>
<dbReference type="PANTHER" id="PTHR35807">
    <property type="entry name" value="TRANSCRIPTIONAL REGULATOR REDD-RELATED"/>
    <property type="match status" value="1"/>
</dbReference>
<name>A0A3M2LB93_9NOCA</name>
<dbReference type="PANTHER" id="PTHR35807:SF1">
    <property type="entry name" value="TRANSCRIPTIONAL REGULATOR REDD"/>
    <property type="match status" value="1"/>
</dbReference>
<feature type="DNA-binding region" description="OmpR/PhoB-type" evidence="5">
    <location>
        <begin position="1"/>
        <end position="96"/>
    </location>
</feature>
<proteinExistence type="inferred from homology"/>
<dbReference type="AlphaFoldDB" id="A0A3M2LB93"/>
<dbReference type="RefSeq" id="WP_122185799.1">
    <property type="nucleotide sequence ID" value="NZ_RFFH01000001.1"/>
</dbReference>
<dbReference type="SMART" id="SM00862">
    <property type="entry name" value="Trans_reg_C"/>
    <property type="match status" value="1"/>
</dbReference>
<keyword evidence="3 5" id="KW-0238">DNA-binding</keyword>
<evidence type="ECO:0000256" key="4">
    <source>
        <dbReference type="ARBA" id="ARBA00023163"/>
    </source>
</evidence>